<accession>A0ABQ8PP20</accession>
<dbReference type="EMBL" id="JANBQD010000036">
    <property type="protein sequence ID" value="KAJ1991584.1"/>
    <property type="molecule type" value="Genomic_DNA"/>
</dbReference>
<protein>
    <submittedName>
        <fullName evidence="3">Uncharacterized protein</fullName>
    </submittedName>
</protein>
<keyword evidence="1" id="KW-0472">Membrane</keyword>
<proteinExistence type="predicted"/>
<name>A0ABQ8PP20_9FUNG</name>
<keyword evidence="1" id="KW-1133">Transmembrane helix</keyword>
<reference evidence="3" key="1">
    <citation type="submission" date="2022-07" db="EMBL/GenBank/DDBJ databases">
        <title>Phylogenomic reconstructions and comparative analyses of Kickxellomycotina fungi.</title>
        <authorList>
            <person name="Reynolds N.K."/>
            <person name="Stajich J.E."/>
            <person name="Barry K."/>
            <person name="Grigoriev I.V."/>
            <person name="Crous P."/>
            <person name="Smith M.E."/>
        </authorList>
    </citation>
    <scope>NUCLEOTIDE SEQUENCE</scope>
    <source>
        <strain evidence="3">BCRC 34882</strain>
    </source>
</reference>
<keyword evidence="4" id="KW-1185">Reference proteome</keyword>
<keyword evidence="2" id="KW-0732">Signal</keyword>
<evidence type="ECO:0000256" key="2">
    <source>
        <dbReference type="SAM" id="SignalP"/>
    </source>
</evidence>
<evidence type="ECO:0000313" key="4">
    <source>
        <dbReference type="Proteomes" id="UP001151295"/>
    </source>
</evidence>
<evidence type="ECO:0000256" key="1">
    <source>
        <dbReference type="SAM" id="Phobius"/>
    </source>
</evidence>
<feature type="transmembrane region" description="Helical" evidence="1">
    <location>
        <begin position="60"/>
        <end position="82"/>
    </location>
</feature>
<sequence>MAKISALLMALFAIFTFLAIAQATGAGLASSPTQPLSGYPTIAGDSVQRSSSSPLTLGEVVLTFVTGLSTIILNTLRGYVLLPPV</sequence>
<evidence type="ECO:0000313" key="3">
    <source>
        <dbReference type="EMBL" id="KAJ1991584.1"/>
    </source>
</evidence>
<feature type="chain" id="PRO_5046538289" evidence="2">
    <location>
        <begin position="24"/>
        <end position="85"/>
    </location>
</feature>
<keyword evidence="1" id="KW-0812">Transmembrane</keyword>
<comment type="caution">
    <text evidence="3">The sequence shown here is derived from an EMBL/GenBank/DDBJ whole genome shotgun (WGS) entry which is preliminary data.</text>
</comment>
<gene>
    <name evidence="3" type="ORF">EDC05_003349</name>
</gene>
<dbReference type="Proteomes" id="UP001151295">
    <property type="component" value="Unassembled WGS sequence"/>
</dbReference>
<organism evidence="3 4">
    <name type="scientific">Coemansia umbellata</name>
    <dbReference type="NCBI Taxonomy" id="1424467"/>
    <lineage>
        <taxon>Eukaryota</taxon>
        <taxon>Fungi</taxon>
        <taxon>Fungi incertae sedis</taxon>
        <taxon>Zoopagomycota</taxon>
        <taxon>Kickxellomycotina</taxon>
        <taxon>Kickxellomycetes</taxon>
        <taxon>Kickxellales</taxon>
        <taxon>Kickxellaceae</taxon>
        <taxon>Coemansia</taxon>
    </lineage>
</organism>
<feature type="signal peptide" evidence="2">
    <location>
        <begin position="1"/>
        <end position="23"/>
    </location>
</feature>